<dbReference type="PANTHER" id="PTHR28054:SF1">
    <property type="entry name" value="RNA POLYMERASE I-SPECIFIC TRANSCRIPTION INITIATION FACTOR RRN10"/>
    <property type="match status" value="1"/>
</dbReference>
<evidence type="ECO:0000313" key="3">
    <source>
        <dbReference type="Proteomes" id="UP001586593"/>
    </source>
</evidence>
<protein>
    <submittedName>
        <fullName evidence="2">Uncharacterized protein</fullName>
    </submittedName>
</protein>
<dbReference type="Proteomes" id="UP001586593">
    <property type="component" value="Unassembled WGS sequence"/>
</dbReference>
<gene>
    <name evidence="2" type="ORF">VTK73DRAFT_6706</name>
</gene>
<reference evidence="2 3" key="1">
    <citation type="journal article" date="2024" name="Commun. Biol.">
        <title>Comparative genomic analysis of thermophilic fungi reveals convergent evolutionary adaptations and gene losses.</title>
        <authorList>
            <person name="Steindorff A.S."/>
            <person name="Aguilar-Pontes M.V."/>
            <person name="Robinson A.J."/>
            <person name="Andreopoulos B."/>
            <person name="LaButti K."/>
            <person name="Kuo A."/>
            <person name="Mondo S."/>
            <person name="Riley R."/>
            <person name="Otillar R."/>
            <person name="Haridas S."/>
            <person name="Lipzen A."/>
            <person name="Grimwood J."/>
            <person name="Schmutz J."/>
            <person name="Clum A."/>
            <person name="Reid I.D."/>
            <person name="Moisan M.C."/>
            <person name="Butler G."/>
            <person name="Nguyen T.T.M."/>
            <person name="Dewar K."/>
            <person name="Conant G."/>
            <person name="Drula E."/>
            <person name="Henrissat B."/>
            <person name="Hansel C."/>
            <person name="Singer S."/>
            <person name="Hutchinson M.I."/>
            <person name="de Vries R.P."/>
            <person name="Natvig D.O."/>
            <person name="Powell A.J."/>
            <person name="Tsang A."/>
            <person name="Grigoriev I.V."/>
        </authorList>
    </citation>
    <scope>NUCLEOTIDE SEQUENCE [LARGE SCALE GENOMIC DNA]</scope>
    <source>
        <strain evidence="2 3">ATCC 24622</strain>
    </source>
</reference>
<dbReference type="EMBL" id="JAZHXJ010000039">
    <property type="protein sequence ID" value="KAL1879894.1"/>
    <property type="molecule type" value="Genomic_DNA"/>
</dbReference>
<sequence length="254" mass="27702">MPKLRHATPEPLGATEIRDTSHAALTPGKRRVANLYDAVAGRVTSTYTLERLSRPRTRHGGTDRDVLPLSSSSLPPPSNQNKLGAVPLTPEEVLFRRSGAPQRFAEKDVYFANDDLPDGGRGILPDSDLLKSLHVYASHFYEALGRRCGRDAYVGSKLVDERSMDETALLAMGVLLEEAARDVLGRRAGHLVFTAGLDDHLSSYPGENTTGGISGENPQREGTVASPLNAKDEIRNRSYPKRRKTTQTTAEDEG</sequence>
<accession>A0ABR3XV59</accession>
<evidence type="ECO:0000256" key="1">
    <source>
        <dbReference type="SAM" id="MobiDB-lite"/>
    </source>
</evidence>
<feature type="region of interest" description="Disordered" evidence="1">
    <location>
        <begin position="203"/>
        <end position="254"/>
    </location>
</feature>
<organism evidence="2 3">
    <name type="scientific">Phialemonium thermophilum</name>
    <dbReference type="NCBI Taxonomy" id="223376"/>
    <lineage>
        <taxon>Eukaryota</taxon>
        <taxon>Fungi</taxon>
        <taxon>Dikarya</taxon>
        <taxon>Ascomycota</taxon>
        <taxon>Pezizomycotina</taxon>
        <taxon>Sordariomycetes</taxon>
        <taxon>Sordariomycetidae</taxon>
        <taxon>Cephalothecales</taxon>
        <taxon>Cephalothecaceae</taxon>
        <taxon>Phialemonium</taxon>
    </lineage>
</organism>
<comment type="caution">
    <text evidence="2">The sequence shown here is derived from an EMBL/GenBank/DDBJ whole genome shotgun (WGS) entry which is preliminary data.</text>
</comment>
<dbReference type="PANTHER" id="PTHR28054">
    <property type="entry name" value="RNA POLYMERASE I-SPECIFIC TRANSCRIPTION INITIATION FACTOR RRN10"/>
    <property type="match status" value="1"/>
</dbReference>
<feature type="region of interest" description="Disordered" evidence="1">
    <location>
        <begin position="52"/>
        <end position="84"/>
    </location>
</feature>
<dbReference type="InterPro" id="IPR022793">
    <property type="entry name" value="Rrn10"/>
</dbReference>
<evidence type="ECO:0000313" key="2">
    <source>
        <dbReference type="EMBL" id="KAL1879894.1"/>
    </source>
</evidence>
<keyword evidence="3" id="KW-1185">Reference proteome</keyword>
<proteinExistence type="predicted"/>
<name>A0ABR3XV59_9PEZI</name>